<protein>
    <submittedName>
        <fullName evidence="2">Uncharacterized protein</fullName>
    </submittedName>
</protein>
<dbReference type="AlphaFoldDB" id="A0AAV9RJU4"/>
<evidence type="ECO:0000256" key="1">
    <source>
        <dbReference type="SAM" id="MobiDB-lite"/>
    </source>
</evidence>
<dbReference type="Proteomes" id="UP001311232">
    <property type="component" value="Unassembled WGS sequence"/>
</dbReference>
<accession>A0AAV9RJU4</accession>
<gene>
    <name evidence="2" type="ORF">CRENBAI_012386</name>
</gene>
<sequence>MQTGRKSCPGREEARIVEVGQEDAGILETSVVVVKASQAAKSTYDEASRDMRRAVLQHSGDIRQAMLQHSGDMRWMKVALLDSTRGIQQSNKGSMNGVDVEILPSQILLEETFLGLPNPKLGTSPQRYTSSPPLQDRPPVQQQENQSSHLSSVCGHGSGAILPLRLGQHSSLPCSQPSLTPTLDLASPCCLPQPPEPLHSHHRPSSKAFSHPPQTSKARFRSFSRTLWLFGATSRPST</sequence>
<keyword evidence="3" id="KW-1185">Reference proteome</keyword>
<feature type="compositionally biased region" description="Polar residues" evidence="1">
    <location>
        <begin position="140"/>
        <end position="151"/>
    </location>
</feature>
<name>A0AAV9RJU4_9TELE</name>
<comment type="caution">
    <text evidence="2">The sequence shown here is derived from an EMBL/GenBank/DDBJ whole genome shotgun (WGS) entry which is preliminary data.</text>
</comment>
<reference evidence="2 3" key="1">
    <citation type="submission" date="2021-06" db="EMBL/GenBank/DDBJ databases">
        <authorList>
            <person name="Palmer J.M."/>
        </authorList>
    </citation>
    <scope>NUCLEOTIDE SEQUENCE [LARGE SCALE GENOMIC DNA]</scope>
    <source>
        <strain evidence="2 3">MEX-2019</strain>
        <tissue evidence="2">Muscle</tissue>
    </source>
</reference>
<dbReference type="EMBL" id="JAHHUM010001753">
    <property type="protein sequence ID" value="KAK5609314.1"/>
    <property type="molecule type" value="Genomic_DNA"/>
</dbReference>
<feature type="region of interest" description="Disordered" evidence="1">
    <location>
        <begin position="118"/>
        <end position="154"/>
    </location>
</feature>
<feature type="compositionally biased region" description="Polar residues" evidence="1">
    <location>
        <begin position="121"/>
        <end position="133"/>
    </location>
</feature>
<feature type="region of interest" description="Disordered" evidence="1">
    <location>
        <begin position="194"/>
        <end position="216"/>
    </location>
</feature>
<proteinExistence type="predicted"/>
<evidence type="ECO:0000313" key="2">
    <source>
        <dbReference type="EMBL" id="KAK5609314.1"/>
    </source>
</evidence>
<organism evidence="2 3">
    <name type="scientific">Crenichthys baileyi</name>
    <name type="common">White River springfish</name>
    <dbReference type="NCBI Taxonomy" id="28760"/>
    <lineage>
        <taxon>Eukaryota</taxon>
        <taxon>Metazoa</taxon>
        <taxon>Chordata</taxon>
        <taxon>Craniata</taxon>
        <taxon>Vertebrata</taxon>
        <taxon>Euteleostomi</taxon>
        <taxon>Actinopterygii</taxon>
        <taxon>Neopterygii</taxon>
        <taxon>Teleostei</taxon>
        <taxon>Neoteleostei</taxon>
        <taxon>Acanthomorphata</taxon>
        <taxon>Ovalentaria</taxon>
        <taxon>Atherinomorphae</taxon>
        <taxon>Cyprinodontiformes</taxon>
        <taxon>Goodeidae</taxon>
        <taxon>Crenichthys</taxon>
    </lineage>
</organism>
<evidence type="ECO:0000313" key="3">
    <source>
        <dbReference type="Proteomes" id="UP001311232"/>
    </source>
</evidence>